<dbReference type="GO" id="GO:0009431">
    <property type="term" value="C:bacterial-type flagellum basal body, MS ring"/>
    <property type="evidence" value="ECO:0007669"/>
    <property type="project" value="InterPro"/>
</dbReference>
<dbReference type="InterPro" id="IPR043427">
    <property type="entry name" value="YscJ/FliF"/>
</dbReference>
<dbReference type="OrthoDB" id="9807026at2"/>
<sequence length="535" mass="56894">MQQLLSLWRALSPARKAIILGSTVAIFLAVLGMSRIVARPNMSLLYSGLDPAAAGEVIEALQQQSAIYDVRGNSIFVATSERDQLRLTLASNGLPARSGQGYELLDSLTGFGTTSQMFDAAYLRAKEGELARTIVSSPDIATARVHIATGSDNPFRRDLKPSASVHVTGRAGAIDKTDAQAIRHLVAAAVSGLNPDDVSIIDSVIGLLSAQNDGSVDPQDEDRADLLRDRALRLIEARVGRGNAVVEVSVDTVTDAESIVEQQFDPNTRFVISSDSEERSDQSENSGSGAVTVASNLPDGDANGAETETSQRSETRERLNYEVSQTTREIVRAPGAIKRLTVAVLVNEKTEIDAQGAQVAVPTPEDELSALRDLVASAVGFDETRGDVITVRSMAFEPSQVLGSEPTAAPWFGGPIDTMSVIQLAVLAVVVLVLALFVVRPLILSSRRNPVSEASVPALPRAGATASDGEVLTGTIEPEDGSFALPVVANTSSDIATPDGEDPVARLKALIEERRSETVEVLRNWLDEPQTEKAR</sequence>
<dbReference type="InterPro" id="IPR013556">
    <property type="entry name" value="Flag_M-ring_C"/>
</dbReference>
<proteinExistence type="inferred from homology"/>
<evidence type="ECO:0000256" key="4">
    <source>
        <dbReference type="ARBA" id="ARBA00022475"/>
    </source>
</evidence>
<evidence type="ECO:0000259" key="13">
    <source>
        <dbReference type="Pfam" id="PF08345"/>
    </source>
</evidence>
<evidence type="ECO:0000256" key="3">
    <source>
        <dbReference type="ARBA" id="ARBA00007971"/>
    </source>
</evidence>
<evidence type="ECO:0000256" key="11">
    <source>
        <dbReference type="SAM" id="Phobius"/>
    </source>
</evidence>
<keyword evidence="14" id="KW-0969">Cilium</keyword>
<dbReference type="InterPro" id="IPR000067">
    <property type="entry name" value="FlgMring_FliF"/>
</dbReference>
<feature type="compositionally biased region" description="Basic and acidic residues" evidence="10">
    <location>
        <begin position="309"/>
        <end position="320"/>
    </location>
</feature>
<dbReference type="NCBIfam" id="TIGR00206">
    <property type="entry name" value="fliF"/>
    <property type="match status" value="1"/>
</dbReference>
<dbReference type="Gene3D" id="3.30.300.30">
    <property type="match status" value="1"/>
</dbReference>
<feature type="transmembrane region" description="Helical" evidence="11">
    <location>
        <begin position="421"/>
        <end position="439"/>
    </location>
</feature>
<evidence type="ECO:0000259" key="12">
    <source>
        <dbReference type="Pfam" id="PF01514"/>
    </source>
</evidence>
<comment type="subcellular location">
    <subcellularLocation>
        <location evidence="1 9">Bacterial flagellum basal body</location>
    </subcellularLocation>
    <subcellularLocation>
        <location evidence="2">Cell membrane</location>
        <topology evidence="2">Multi-pass membrane protein</topology>
    </subcellularLocation>
</comment>
<evidence type="ECO:0000256" key="7">
    <source>
        <dbReference type="ARBA" id="ARBA00023136"/>
    </source>
</evidence>
<evidence type="ECO:0000313" key="14">
    <source>
        <dbReference type="EMBL" id="SHI03246.1"/>
    </source>
</evidence>
<dbReference type="STRING" id="996342.SAMN05443551_4143"/>
<dbReference type="InterPro" id="IPR006182">
    <property type="entry name" value="FliF_N_dom"/>
</dbReference>
<keyword evidence="14" id="KW-0966">Cell projection</keyword>
<evidence type="ECO:0000256" key="2">
    <source>
        <dbReference type="ARBA" id="ARBA00004651"/>
    </source>
</evidence>
<dbReference type="InterPro" id="IPR045851">
    <property type="entry name" value="AMP-bd_C_sf"/>
</dbReference>
<dbReference type="PANTHER" id="PTHR30046">
    <property type="entry name" value="FLAGELLAR M-RING PROTEIN"/>
    <property type="match status" value="1"/>
</dbReference>
<dbReference type="Proteomes" id="UP000184221">
    <property type="component" value="Unassembled WGS sequence"/>
</dbReference>
<dbReference type="PRINTS" id="PR01009">
    <property type="entry name" value="FLGMRINGFLIF"/>
</dbReference>
<evidence type="ECO:0000256" key="5">
    <source>
        <dbReference type="ARBA" id="ARBA00022692"/>
    </source>
</evidence>
<dbReference type="Pfam" id="PF01514">
    <property type="entry name" value="YscJ_FliF"/>
    <property type="match status" value="1"/>
</dbReference>
<evidence type="ECO:0000256" key="9">
    <source>
        <dbReference type="PIRNR" id="PIRNR004862"/>
    </source>
</evidence>
<dbReference type="AlphaFoldDB" id="A0A1M5XU08"/>
<dbReference type="GO" id="GO:0003774">
    <property type="term" value="F:cytoskeletal motor activity"/>
    <property type="evidence" value="ECO:0007669"/>
    <property type="project" value="InterPro"/>
</dbReference>
<accession>A0A1M5XU08</accession>
<feature type="region of interest" description="Disordered" evidence="10">
    <location>
        <begin position="273"/>
        <end position="321"/>
    </location>
</feature>
<dbReference type="GO" id="GO:0071973">
    <property type="term" value="P:bacterial-type flagellum-dependent cell motility"/>
    <property type="evidence" value="ECO:0007669"/>
    <property type="project" value="InterPro"/>
</dbReference>
<keyword evidence="6 11" id="KW-1133">Transmembrane helix</keyword>
<keyword evidence="15" id="KW-1185">Reference proteome</keyword>
<reference evidence="14 15" key="1">
    <citation type="submission" date="2016-11" db="EMBL/GenBank/DDBJ databases">
        <authorList>
            <person name="Jaros S."/>
            <person name="Januszkiewicz K."/>
            <person name="Wedrychowicz H."/>
        </authorList>
    </citation>
    <scope>NUCLEOTIDE SEQUENCE [LARGE SCALE GENOMIC DNA]</scope>
    <source>
        <strain evidence="14 15">DSM 29431</strain>
    </source>
</reference>
<evidence type="ECO:0000256" key="1">
    <source>
        <dbReference type="ARBA" id="ARBA00004117"/>
    </source>
</evidence>
<dbReference type="EMBL" id="FQXC01000008">
    <property type="protein sequence ID" value="SHI03246.1"/>
    <property type="molecule type" value="Genomic_DNA"/>
</dbReference>
<dbReference type="Pfam" id="PF08345">
    <property type="entry name" value="YscJ_FliF_C"/>
    <property type="match status" value="1"/>
</dbReference>
<protein>
    <recommendedName>
        <fullName evidence="9">Flagellar M-ring protein</fullName>
    </recommendedName>
</protein>
<evidence type="ECO:0000313" key="15">
    <source>
        <dbReference type="Proteomes" id="UP000184221"/>
    </source>
</evidence>
<evidence type="ECO:0000256" key="8">
    <source>
        <dbReference type="ARBA" id="ARBA00023143"/>
    </source>
</evidence>
<name>A0A1M5XU08_9RHOB</name>
<feature type="domain" description="Flagellar M-ring N-terminal" evidence="12">
    <location>
        <begin position="38"/>
        <end position="209"/>
    </location>
</feature>
<dbReference type="PANTHER" id="PTHR30046:SF0">
    <property type="entry name" value="FLAGELLAR M-RING PROTEIN"/>
    <property type="match status" value="1"/>
</dbReference>
<dbReference type="PIRSF" id="PIRSF004862">
    <property type="entry name" value="FliF"/>
    <property type="match status" value="1"/>
</dbReference>
<dbReference type="GO" id="GO:0005886">
    <property type="term" value="C:plasma membrane"/>
    <property type="evidence" value="ECO:0007669"/>
    <property type="project" value="UniProtKB-SubCell"/>
</dbReference>
<organism evidence="14 15">
    <name type="scientific">Marivita hallyeonensis</name>
    <dbReference type="NCBI Taxonomy" id="996342"/>
    <lineage>
        <taxon>Bacteria</taxon>
        <taxon>Pseudomonadati</taxon>
        <taxon>Pseudomonadota</taxon>
        <taxon>Alphaproteobacteria</taxon>
        <taxon>Rhodobacterales</taxon>
        <taxon>Roseobacteraceae</taxon>
        <taxon>Marivita</taxon>
    </lineage>
</organism>
<comment type="function">
    <text evidence="9">The M ring may be actively involved in energy transduction.</text>
</comment>
<keyword evidence="5 11" id="KW-0812">Transmembrane</keyword>
<comment type="similarity">
    <text evidence="3 9">Belongs to the FliF family.</text>
</comment>
<feature type="transmembrane region" description="Helical" evidence="11">
    <location>
        <begin position="17"/>
        <end position="38"/>
    </location>
</feature>
<gene>
    <name evidence="14" type="ORF">SAMN05443551_4143</name>
</gene>
<evidence type="ECO:0000256" key="6">
    <source>
        <dbReference type="ARBA" id="ARBA00022989"/>
    </source>
</evidence>
<feature type="domain" description="Flagellar M-ring C-terminal" evidence="13">
    <location>
        <begin position="237"/>
        <end position="396"/>
    </location>
</feature>
<dbReference type="RefSeq" id="WP_072779997.1">
    <property type="nucleotide sequence ID" value="NZ_FQXC01000008.1"/>
</dbReference>
<keyword evidence="4" id="KW-1003">Cell membrane</keyword>
<keyword evidence="8 9" id="KW-0975">Bacterial flagellum</keyword>
<keyword evidence="7 11" id="KW-0472">Membrane</keyword>
<evidence type="ECO:0000256" key="10">
    <source>
        <dbReference type="SAM" id="MobiDB-lite"/>
    </source>
</evidence>
<keyword evidence="14" id="KW-0282">Flagellum</keyword>